<feature type="region of interest" description="Disordered" evidence="1">
    <location>
        <begin position="39"/>
        <end position="126"/>
    </location>
</feature>
<dbReference type="Proteomes" id="UP000504844">
    <property type="component" value="Chromosome"/>
</dbReference>
<evidence type="ECO:0000256" key="1">
    <source>
        <dbReference type="SAM" id="MobiDB-lite"/>
    </source>
</evidence>
<name>A0A6M8SNL6_9NEIS</name>
<protein>
    <submittedName>
        <fullName evidence="3">Uncharacterized protein</fullName>
    </submittedName>
</protein>
<sequence length="126" mass="13437">MRKLLAAMVSMALATVVWAEDAPLPFDDPAAAVPIVRKAPVKKEVSTPAKVSQQTASPTRYSKNKPSSRSKAVKKSTRSSAKSAQVKSSKKSALKSSKTNQRKATPSKAKNTSAKAKPARTKTTKK</sequence>
<feature type="compositionally biased region" description="Basic residues" evidence="1">
    <location>
        <begin position="62"/>
        <end position="77"/>
    </location>
</feature>
<keyword evidence="2" id="KW-0732">Signal</keyword>
<feature type="compositionally biased region" description="Polar residues" evidence="1">
    <location>
        <begin position="102"/>
        <end position="113"/>
    </location>
</feature>
<accession>A0A6M8SNL6</accession>
<proteinExistence type="predicted"/>
<keyword evidence="4" id="KW-1185">Reference proteome</keyword>
<feature type="compositionally biased region" description="Basic residues" evidence="1">
    <location>
        <begin position="117"/>
        <end position="126"/>
    </location>
</feature>
<reference evidence="3 4" key="1">
    <citation type="submission" date="2020-05" db="EMBL/GenBank/DDBJ databases">
        <title>Complete genome sequence of Deefgea sp. D17.</title>
        <authorList>
            <person name="Bae J.-W."/>
            <person name="Han J.E."/>
        </authorList>
    </citation>
    <scope>NUCLEOTIDE SEQUENCE [LARGE SCALE GENOMIC DNA]</scope>
    <source>
        <strain evidence="3 4">D17</strain>
    </source>
</reference>
<dbReference type="EMBL" id="CP054143">
    <property type="protein sequence ID" value="QKJ65768.1"/>
    <property type="molecule type" value="Genomic_DNA"/>
</dbReference>
<dbReference type="RefSeq" id="WP_173532276.1">
    <property type="nucleotide sequence ID" value="NZ_CP054143.1"/>
</dbReference>
<feature type="signal peptide" evidence="2">
    <location>
        <begin position="1"/>
        <end position="19"/>
    </location>
</feature>
<evidence type="ECO:0000313" key="4">
    <source>
        <dbReference type="Proteomes" id="UP000504844"/>
    </source>
</evidence>
<feature type="chain" id="PRO_5026733831" evidence="2">
    <location>
        <begin position="20"/>
        <end position="126"/>
    </location>
</feature>
<organism evidence="3 4">
    <name type="scientific">Deefgea piscis</name>
    <dbReference type="NCBI Taxonomy" id="2739061"/>
    <lineage>
        <taxon>Bacteria</taxon>
        <taxon>Pseudomonadati</taxon>
        <taxon>Pseudomonadota</taxon>
        <taxon>Betaproteobacteria</taxon>
        <taxon>Neisseriales</taxon>
        <taxon>Chitinibacteraceae</taxon>
        <taxon>Deefgea</taxon>
    </lineage>
</organism>
<dbReference type="AlphaFoldDB" id="A0A6M8SNL6"/>
<evidence type="ECO:0000256" key="2">
    <source>
        <dbReference type="SAM" id="SignalP"/>
    </source>
</evidence>
<gene>
    <name evidence="3" type="ORF">HQN60_02955</name>
</gene>
<evidence type="ECO:0000313" key="3">
    <source>
        <dbReference type="EMBL" id="QKJ65768.1"/>
    </source>
</evidence>
<dbReference type="KEGG" id="dee:HQN60_02955"/>
<feature type="compositionally biased region" description="Polar residues" evidence="1">
    <location>
        <begin position="49"/>
        <end position="61"/>
    </location>
</feature>